<comment type="caution">
    <text evidence="1">The sequence shown here is derived from an EMBL/GenBank/DDBJ whole genome shotgun (WGS) entry which is preliminary data.</text>
</comment>
<proteinExistence type="predicted"/>
<gene>
    <name evidence="1" type="ORF">ACFO7U_15260</name>
</gene>
<accession>A0ABV9PUL2</accession>
<dbReference type="EMBL" id="JBHSHP010000058">
    <property type="protein sequence ID" value="MFC4756129.1"/>
    <property type="molecule type" value="Genomic_DNA"/>
</dbReference>
<organism evidence="1 2">
    <name type="scientific">Dietzia aurantiaca</name>
    <dbReference type="NCBI Taxonomy" id="983873"/>
    <lineage>
        <taxon>Bacteria</taxon>
        <taxon>Bacillati</taxon>
        <taxon>Actinomycetota</taxon>
        <taxon>Actinomycetes</taxon>
        <taxon>Mycobacteriales</taxon>
        <taxon>Dietziaceae</taxon>
        <taxon>Dietzia</taxon>
    </lineage>
</organism>
<name>A0ABV9PUL2_9ACTN</name>
<dbReference type="RefSeq" id="WP_344991645.1">
    <property type="nucleotide sequence ID" value="NZ_BAABCD010000017.1"/>
</dbReference>
<protein>
    <submittedName>
        <fullName evidence="1">DUF4262 domain-containing protein</fullName>
    </submittedName>
</protein>
<keyword evidence="2" id="KW-1185">Reference proteome</keyword>
<evidence type="ECO:0000313" key="2">
    <source>
        <dbReference type="Proteomes" id="UP001595836"/>
    </source>
</evidence>
<reference evidence="2" key="1">
    <citation type="journal article" date="2019" name="Int. J. Syst. Evol. Microbiol.">
        <title>The Global Catalogue of Microorganisms (GCM) 10K type strain sequencing project: providing services to taxonomists for standard genome sequencing and annotation.</title>
        <authorList>
            <consortium name="The Broad Institute Genomics Platform"/>
            <consortium name="The Broad Institute Genome Sequencing Center for Infectious Disease"/>
            <person name="Wu L."/>
            <person name="Ma J."/>
        </authorList>
    </citation>
    <scope>NUCLEOTIDE SEQUENCE [LARGE SCALE GENOMIC DNA]</scope>
    <source>
        <strain evidence="2">JCM 11882</strain>
    </source>
</reference>
<sequence length="157" mass="16574">MSHTLFAPVDPAMLKIAATIERCGINIIHVGEGCDCRDCHAAPIPLEQQFGYTIGLTELGHPELLVRGLGGRESAALLNRWGDVVLGGEVLDSGHLLCEGPGGHTWELVPVHRPERTLRWAGLYYGAAGSGPPPLPGEVTGLELIPARRPCPCGACG</sequence>
<dbReference type="InterPro" id="IPR025358">
    <property type="entry name" value="DUF4262"/>
</dbReference>
<dbReference type="Proteomes" id="UP001595836">
    <property type="component" value="Unassembled WGS sequence"/>
</dbReference>
<evidence type="ECO:0000313" key="1">
    <source>
        <dbReference type="EMBL" id="MFC4756129.1"/>
    </source>
</evidence>
<dbReference type="Pfam" id="PF14081">
    <property type="entry name" value="DUF4262"/>
    <property type="match status" value="1"/>
</dbReference>